<dbReference type="Proteomes" id="UP001195422">
    <property type="component" value="Unassembled WGS sequence"/>
</dbReference>
<proteinExistence type="predicted"/>
<reference evidence="1 2" key="1">
    <citation type="submission" date="2021-03" db="EMBL/GenBank/DDBJ databases">
        <title>Sequencing the genomes of 1000 actinobacteria strains.</title>
        <authorList>
            <person name="Klenk H.-P."/>
        </authorList>
    </citation>
    <scope>NUCLEOTIDE SEQUENCE [LARGE SCALE GENOMIC DNA]</scope>
    <source>
        <strain evidence="1 2">DSM 20168</strain>
    </source>
</reference>
<organism evidence="1 2">
    <name type="scientific">Glutamicibacter protophormiae</name>
    <name type="common">Brevibacterium protophormiae</name>
    <dbReference type="NCBI Taxonomy" id="37930"/>
    <lineage>
        <taxon>Bacteria</taxon>
        <taxon>Bacillati</taxon>
        <taxon>Actinomycetota</taxon>
        <taxon>Actinomycetes</taxon>
        <taxon>Micrococcales</taxon>
        <taxon>Micrococcaceae</taxon>
        <taxon>Glutamicibacter</taxon>
    </lineage>
</organism>
<name>A0ABS4XQY0_GLUPR</name>
<gene>
    <name evidence="1" type="ORF">JOF39_001995</name>
</gene>
<keyword evidence="2" id="KW-1185">Reference proteome</keyword>
<comment type="caution">
    <text evidence="1">The sequence shown here is derived from an EMBL/GenBank/DDBJ whole genome shotgun (WGS) entry which is preliminary data.</text>
</comment>
<dbReference type="RefSeq" id="WP_188947679.1">
    <property type="nucleotide sequence ID" value="NZ_BMPH01000003.1"/>
</dbReference>
<evidence type="ECO:0000313" key="1">
    <source>
        <dbReference type="EMBL" id="MBP2398914.1"/>
    </source>
</evidence>
<dbReference type="EMBL" id="JAGIOJ010000001">
    <property type="protein sequence ID" value="MBP2398914.1"/>
    <property type="molecule type" value="Genomic_DNA"/>
</dbReference>
<evidence type="ECO:0008006" key="3">
    <source>
        <dbReference type="Google" id="ProtNLM"/>
    </source>
</evidence>
<accession>A0ABS4XQY0</accession>
<sequence length="333" mass="35087">MAIDSTPWFVGGGAQHSPEIARVLAYAATSGAEGVVEPPSLRVTAQSTPNGTVSVRPGAALILNRYAGGGQQTYVLRNASATSVAIPATGAGASRTDAIIARVLDPQYEGSAPADPVTFQYSKIEHIGSVPANLTDIKQLNLTYPAVLLARIQIPASTGTITSGMITDLREVAIPRRESVLRTYAFTSGEGKILGNTTAYPTGSTWAEEAPDAWGPIRIPSWATRVRITVMWAGVGCPAGNAKGYVWAQIGLNSNPDRVITQGTKYDTASSGGWTRQVFIAADDKYIPASLRGTEQKIYPRANVDASVPTASRVQLDPGSSIILQAEFIETAD</sequence>
<protein>
    <recommendedName>
        <fullName evidence="3">Minor tail protein</fullName>
    </recommendedName>
</protein>
<evidence type="ECO:0000313" key="2">
    <source>
        <dbReference type="Proteomes" id="UP001195422"/>
    </source>
</evidence>